<reference evidence="3 4" key="1">
    <citation type="submission" date="2024-10" db="EMBL/GenBank/DDBJ databases">
        <title>The Natural Products Discovery Center: Release of the First 8490 Sequenced Strains for Exploring Actinobacteria Biosynthetic Diversity.</title>
        <authorList>
            <person name="Kalkreuter E."/>
            <person name="Kautsar S.A."/>
            <person name="Yang D."/>
            <person name="Bader C.D."/>
            <person name="Teijaro C.N."/>
            <person name="Fluegel L."/>
            <person name="Davis C.M."/>
            <person name="Simpson J.R."/>
            <person name="Lauterbach L."/>
            <person name="Steele A.D."/>
            <person name="Gui C."/>
            <person name="Meng S."/>
            <person name="Li G."/>
            <person name="Viehrig K."/>
            <person name="Ye F."/>
            <person name="Su P."/>
            <person name="Kiefer A.F."/>
            <person name="Nichols A."/>
            <person name="Cepeda A.J."/>
            <person name="Yan W."/>
            <person name="Fan B."/>
            <person name="Jiang Y."/>
            <person name="Adhikari A."/>
            <person name="Zheng C.-J."/>
            <person name="Schuster L."/>
            <person name="Cowan T.M."/>
            <person name="Smanski M.J."/>
            <person name="Chevrette M.G."/>
            <person name="De Carvalho L.P.S."/>
            <person name="Shen B."/>
        </authorList>
    </citation>
    <scope>NUCLEOTIDE SEQUENCE [LARGE SCALE GENOMIC DNA]</scope>
    <source>
        <strain evidence="3 4">NPDC049639</strain>
    </source>
</reference>
<dbReference type="NCBIfam" id="TIGR00369">
    <property type="entry name" value="unchar_dom_1"/>
    <property type="match status" value="1"/>
</dbReference>
<dbReference type="InterPro" id="IPR029069">
    <property type="entry name" value="HotDog_dom_sf"/>
</dbReference>
<organism evidence="3 4">
    <name type="scientific">Spongisporangium articulatum</name>
    <dbReference type="NCBI Taxonomy" id="3362603"/>
    <lineage>
        <taxon>Bacteria</taxon>
        <taxon>Bacillati</taxon>
        <taxon>Actinomycetota</taxon>
        <taxon>Actinomycetes</taxon>
        <taxon>Kineosporiales</taxon>
        <taxon>Kineosporiaceae</taxon>
        <taxon>Spongisporangium</taxon>
    </lineage>
</organism>
<sequence>MTETQTGDVSAVRERSYAWADPTPTLQALPGTAGVDVLKRMLAGELPPPPIMATLGVEAGSFEVGSASFTMQPEEFHYNPLGTVHGGVIAMLLDSAAGCAVHSTLSAGEGYTSVDLTTKYLRPVTAASGRVTATGTVLSRGSRTALAQAQLTDDAGRLLAHATSTCLIFPIG</sequence>
<dbReference type="Proteomes" id="UP001612915">
    <property type="component" value="Unassembled WGS sequence"/>
</dbReference>
<protein>
    <submittedName>
        <fullName evidence="3">PaaI family thioesterase</fullName>
        <ecNumber evidence="3">3.1.2.-</ecNumber>
    </submittedName>
</protein>
<evidence type="ECO:0000313" key="3">
    <source>
        <dbReference type="EMBL" id="MFI7585976.1"/>
    </source>
</evidence>
<dbReference type="InterPro" id="IPR003736">
    <property type="entry name" value="PAAI_dom"/>
</dbReference>
<evidence type="ECO:0000256" key="1">
    <source>
        <dbReference type="ARBA" id="ARBA00022801"/>
    </source>
</evidence>
<dbReference type="CDD" id="cd03443">
    <property type="entry name" value="PaaI_thioesterase"/>
    <property type="match status" value="1"/>
</dbReference>
<dbReference type="PANTHER" id="PTHR43240:SF1">
    <property type="entry name" value="BLR5584 PROTEIN"/>
    <property type="match status" value="1"/>
</dbReference>
<comment type="caution">
    <text evidence="3">The sequence shown here is derived from an EMBL/GenBank/DDBJ whole genome shotgun (WGS) entry which is preliminary data.</text>
</comment>
<dbReference type="InterPro" id="IPR006683">
    <property type="entry name" value="Thioestr_dom"/>
</dbReference>
<dbReference type="PANTHER" id="PTHR43240">
    <property type="entry name" value="1,4-DIHYDROXY-2-NAPHTHOYL-COA THIOESTERASE 1"/>
    <property type="match status" value="1"/>
</dbReference>
<dbReference type="GO" id="GO:0016787">
    <property type="term" value="F:hydrolase activity"/>
    <property type="evidence" value="ECO:0007669"/>
    <property type="project" value="UniProtKB-KW"/>
</dbReference>
<dbReference type="Gene3D" id="3.10.129.10">
    <property type="entry name" value="Hotdog Thioesterase"/>
    <property type="match status" value="1"/>
</dbReference>
<evidence type="ECO:0000259" key="2">
    <source>
        <dbReference type="Pfam" id="PF03061"/>
    </source>
</evidence>
<evidence type="ECO:0000313" key="4">
    <source>
        <dbReference type="Proteomes" id="UP001612915"/>
    </source>
</evidence>
<dbReference type="RefSeq" id="WP_398274804.1">
    <property type="nucleotide sequence ID" value="NZ_JBITLV010000001.1"/>
</dbReference>
<proteinExistence type="predicted"/>
<feature type="domain" description="Thioesterase" evidence="2">
    <location>
        <begin position="82"/>
        <end position="159"/>
    </location>
</feature>
<keyword evidence="1 3" id="KW-0378">Hydrolase</keyword>
<keyword evidence="4" id="KW-1185">Reference proteome</keyword>
<gene>
    <name evidence="3" type="ORF">ACIB24_02735</name>
</gene>
<accession>A0ABW8AHY7</accession>
<dbReference type="Pfam" id="PF03061">
    <property type="entry name" value="4HBT"/>
    <property type="match status" value="1"/>
</dbReference>
<dbReference type="SUPFAM" id="SSF54637">
    <property type="entry name" value="Thioesterase/thiol ester dehydrase-isomerase"/>
    <property type="match status" value="1"/>
</dbReference>
<dbReference type="EC" id="3.1.2.-" evidence="3"/>
<dbReference type="EMBL" id="JBITLV010000001">
    <property type="protein sequence ID" value="MFI7585976.1"/>
    <property type="molecule type" value="Genomic_DNA"/>
</dbReference>
<name>A0ABW8AHY7_9ACTN</name>